<feature type="signal peptide" evidence="2">
    <location>
        <begin position="1"/>
        <end position="27"/>
    </location>
</feature>
<evidence type="ECO:0000256" key="1">
    <source>
        <dbReference type="SAM" id="Phobius"/>
    </source>
</evidence>
<evidence type="ECO:0000313" key="4">
    <source>
        <dbReference type="Proteomes" id="UP000093629"/>
    </source>
</evidence>
<feature type="chain" id="PRO_5008326921" evidence="2">
    <location>
        <begin position="28"/>
        <end position="65"/>
    </location>
</feature>
<evidence type="ECO:0000256" key="2">
    <source>
        <dbReference type="SAM" id="SignalP"/>
    </source>
</evidence>
<proteinExistence type="predicted"/>
<keyword evidence="1" id="KW-0812">Transmembrane</keyword>
<name>A0A1A3N8D5_MYCAS</name>
<evidence type="ECO:0000313" key="3">
    <source>
        <dbReference type="EMBL" id="OBK18056.1"/>
    </source>
</evidence>
<gene>
    <name evidence="3" type="ORF">A5636_21705</name>
</gene>
<dbReference type="AlphaFoldDB" id="A0A1A3N8D5"/>
<protein>
    <submittedName>
        <fullName evidence="3">Uncharacterized protein</fullName>
    </submittedName>
</protein>
<keyword evidence="4" id="KW-1185">Reference proteome</keyword>
<comment type="caution">
    <text evidence="3">The sequence shown here is derived from an EMBL/GenBank/DDBJ whole genome shotgun (WGS) entry which is preliminary data.</text>
</comment>
<keyword evidence="1" id="KW-1133">Transmembrane helix</keyword>
<dbReference type="EMBL" id="LZLQ01000036">
    <property type="protein sequence ID" value="OBK18056.1"/>
    <property type="molecule type" value="Genomic_DNA"/>
</dbReference>
<sequence>MHRFVALVVFLSALLTAAILTAGLAGAVPVADPRNADPDVPPWVFAVGAIAAVAAVAIWSVRRRP</sequence>
<keyword evidence="1" id="KW-0472">Membrane</keyword>
<organism evidence="3 4">
    <name type="scientific">Mycobacterium asiaticum</name>
    <dbReference type="NCBI Taxonomy" id="1790"/>
    <lineage>
        <taxon>Bacteria</taxon>
        <taxon>Bacillati</taxon>
        <taxon>Actinomycetota</taxon>
        <taxon>Actinomycetes</taxon>
        <taxon>Mycobacteriales</taxon>
        <taxon>Mycobacteriaceae</taxon>
        <taxon>Mycobacterium</taxon>
    </lineage>
</organism>
<feature type="transmembrane region" description="Helical" evidence="1">
    <location>
        <begin position="43"/>
        <end position="61"/>
    </location>
</feature>
<dbReference type="Proteomes" id="UP000093629">
    <property type="component" value="Unassembled WGS sequence"/>
</dbReference>
<reference evidence="3 4" key="1">
    <citation type="submission" date="2016-06" db="EMBL/GenBank/DDBJ databases">
        <authorList>
            <person name="Kjaerup R.B."/>
            <person name="Dalgaard T.S."/>
            <person name="Juul-Madsen H.R."/>
        </authorList>
    </citation>
    <scope>NUCLEOTIDE SEQUENCE [LARGE SCALE GENOMIC DNA]</scope>
    <source>
        <strain evidence="3 4">1245139.5</strain>
    </source>
</reference>
<accession>A0A1A3N8D5</accession>
<keyword evidence="2" id="KW-0732">Signal</keyword>